<accession>A0A2S4Q2F5</accession>
<evidence type="ECO:0000313" key="2">
    <source>
        <dbReference type="EMBL" id="POS88430.1"/>
    </source>
</evidence>
<gene>
    <name evidence="2" type="ORF">EPUL_000029</name>
</gene>
<sequence>MATKRKPSISMEAEESKMRKTSSTTTTTMSKTETYYSGRDSLGNYIRAPENYDSRIRRDSGQVSESADPLPGVSARGAVCAAAASDRGVGRRSVFGANAAESGASEGDGGAGIAERNCAGVEVATTTTTAAAAAAAAAATTDGER</sequence>
<proteinExistence type="predicted"/>
<dbReference type="AlphaFoldDB" id="A0A2S4Q2F5"/>
<reference evidence="2 3" key="1">
    <citation type="submission" date="2017-10" db="EMBL/GenBank/DDBJ databases">
        <title>Development of genomic resources for the powdery mildew, Erysiphe pulchra.</title>
        <authorList>
            <person name="Wadl P.A."/>
            <person name="Mack B.M."/>
            <person name="Moore G."/>
            <person name="Beltz S.B."/>
        </authorList>
    </citation>
    <scope>NUCLEOTIDE SEQUENCE [LARGE SCALE GENOMIC DNA]</scope>
    <source>
        <strain evidence="2">Cflorida</strain>
    </source>
</reference>
<name>A0A2S4Q2F5_9PEZI</name>
<dbReference type="EMBL" id="PEDP01000002">
    <property type="protein sequence ID" value="POS88430.1"/>
    <property type="molecule type" value="Genomic_DNA"/>
</dbReference>
<protein>
    <submittedName>
        <fullName evidence="2">Uncharacterized protein</fullName>
    </submittedName>
</protein>
<keyword evidence="3" id="KW-1185">Reference proteome</keyword>
<feature type="compositionally biased region" description="Basic and acidic residues" evidence="1">
    <location>
        <begin position="50"/>
        <end position="60"/>
    </location>
</feature>
<evidence type="ECO:0000256" key="1">
    <source>
        <dbReference type="SAM" id="MobiDB-lite"/>
    </source>
</evidence>
<evidence type="ECO:0000313" key="3">
    <source>
        <dbReference type="Proteomes" id="UP000237438"/>
    </source>
</evidence>
<comment type="caution">
    <text evidence="2">The sequence shown here is derived from an EMBL/GenBank/DDBJ whole genome shotgun (WGS) entry which is preliminary data.</text>
</comment>
<organism evidence="2 3">
    <name type="scientific">Erysiphe pulchra</name>
    <dbReference type="NCBI Taxonomy" id="225359"/>
    <lineage>
        <taxon>Eukaryota</taxon>
        <taxon>Fungi</taxon>
        <taxon>Dikarya</taxon>
        <taxon>Ascomycota</taxon>
        <taxon>Pezizomycotina</taxon>
        <taxon>Leotiomycetes</taxon>
        <taxon>Erysiphales</taxon>
        <taxon>Erysiphaceae</taxon>
        <taxon>Erysiphe</taxon>
    </lineage>
</organism>
<feature type="region of interest" description="Disordered" evidence="1">
    <location>
        <begin position="1"/>
        <end position="73"/>
    </location>
</feature>
<feature type="compositionally biased region" description="Low complexity" evidence="1">
    <location>
        <begin position="21"/>
        <end position="34"/>
    </location>
</feature>
<dbReference type="Proteomes" id="UP000237438">
    <property type="component" value="Unassembled WGS sequence"/>
</dbReference>